<dbReference type="Pfam" id="PF02875">
    <property type="entry name" value="Mur_ligase_C"/>
    <property type="match status" value="1"/>
</dbReference>
<keyword evidence="7 17" id="KW-0963">Cytoplasm</keyword>
<keyword evidence="10 17" id="KW-0067">ATP-binding</keyword>
<dbReference type="STRING" id="1209989.TepRe1_1138"/>
<keyword evidence="12 17" id="KW-0573">Peptidoglycan synthesis</keyword>
<dbReference type="GO" id="GO:0008764">
    <property type="term" value="F:UDP-N-acetylmuramoylalanine-D-glutamate ligase activity"/>
    <property type="evidence" value="ECO:0007669"/>
    <property type="project" value="UniProtKB-UniRule"/>
</dbReference>
<evidence type="ECO:0000256" key="2">
    <source>
        <dbReference type="ARBA" id="ARBA00004496"/>
    </source>
</evidence>
<comment type="subcellular location">
    <subcellularLocation>
        <location evidence="2 17 18">Cytoplasm</location>
    </subcellularLocation>
</comment>
<dbReference type="SUPFAM" id="SSF51984">
    <property type="entry name" value="MurCD N-terminal domain"/>
    <property type="match status" value="1"/>
</dbReference>
<dbReference type="OrthoDB" id="9809796at2"/>
<evidence type="ECO:0000256" key="3">
    <source>
        <dbReference type="ARBA" id="ARBA00004752"/>
    </source>
</evidence>
<dbReference type="Gene3D" id="3.40.50.720">
    <property type="entry name" value="NAD(P)-binding Rossmann-like Domain"/>
    <property type="match status" value="1"/>
</dbReference>
<dbReference type="InterPro" id="IPR005762">
    <property type="entry name" value="MurD"/>
</dbReference>
<dbReference type="GO" id="GO:0005737">
    <property type="term" value="C:cytoplasm"/>
    <property type="evidence" value="ECO:0007669"/>
    <property type="project" value="UniProtKB-SubCell"/>
</dbReference>
<feature type="binding site" evidence="17">
    <location>
        <begin position="131"/>
        <end position="137"/>
    </location>
    <ligand>
        <name>ATP</name>
        <dbReference type="ChEBI" id="CHEBI:30616"/>
    </ligand>
</feature>
<proteinExistence type="inferred from homology"/>
<dbReference type="eggNOG" id="COG0771">
    <property type="taxonomic scope" value="Bacteria"/>
</dbReference>
<dbReference type="HAMAP" id="MF_00639">
    <property type="entry name" value="MurD"/>
    <property type="match status" value="1"/>
</dbReference>
<dbReference type="Pfam" id="PF21799">
    <property type="entry name" value="MurD-like_N"/>
    <property type="match status" value="1"/>
</dbReference>
<dbReference type="GO" id="GO:0009252">
    <property type="term" value="P:peptidoglycan biosynthetic process"/>
    <property type="evidence" value="ECO:0007669"/>
    <property type="project" value="UniProtKB-UniRule"/>
</dbReference>
<evidence type="ECO:0000256" key="1">
    <source>
        <dbReference type="ARBA" id="ARBA00002734"/>
    </source>
</evidence>
<evidence type="ECO:0000256" key="17">
    <source>
        <dbReference type="HAMAP-Rule" id="MF_00639"/>
    </source>
</evidence>
<organism evidence="21 22">
    <name type="scientific">Tepidanaerobacter acetatoxydans (strain DSM 21804 / JCM 16047 / Re1)</name>
    <dbReference type="NCBI Taxonomy" id="1209989"/>
    <lineage>
        <taxon>Bacteria</taxon>
        <taxon>Bacillati</taxon>
        <taxon>Bacillota</taxon>
        <taxon>Clostridia</taxon>
        <taxon>Thermosediminibacterales</taxon>
        <taxon>Tepidanaerobacteraceae</taxon>
        <taxon>Tepidanaerobacter</taxon>
    </lineage>
</organism>
<evidence type="ECO:0000256" key="11">
    <source>
        <dbReference type="ARBA" id="ARBA00022960"/>
    </source>
</evidence>
<dbReference type="KEGG" id="tae:TepiRe1_1239"/>
<gene>
    <name evidence="17 21" type="primary">murD</name>
    <name evidence="21" type="ordered locus">TEPIRE1_1239</name>
</gene>
<comment type="function">
    <text evidence="1 17 18">Cell wall formation. Catalyzes the addition of glutamate to the nucleotide precursor UDP-N-acetylmuramoyl-L-alanine (UMA).</text>
</comment>
<evidence type="ECO:0000256" key="6">
    <source>
        <dbReference type="ARBA" id="ARBA00015655"/>
    </source>
</evidence>
<dbReference type="InterPro" id="IPR004101">
    <property type="entry name" value="Mur_ligase_C"/>
</dbReference>
<dbReference type="Gene3D" id="3.90.190.20">
    <property type="entry name" value="Mur ligase, C-terminal domain"/>
    <property type="match status" value="1"/>
</dbReference>
<evidence type="ECO:0000259" key="19">
    <source>
        <dbReference type="Pfam" id="PF02875"/>
    </source>
</evidence>
<evidence type="ECO:0000256" key="10">
    <source>
        <dbReference type="ARBA" id="ARBA00022840"/>
    </source>
</evidence>
<dbReference type="SUPFAM" id="SSF53623">
    <property type="entry name" value="MurD-like peptide ligases, catalytic domain"/>
    <property type="match status" value="1"/>
</dbReference>
<evidence type="ECO:0000256" key="16">
    <source>
        <dbReference type="ARBA" id="ARBA00047632"/>
    </source>
</evidence>
<evidence type="ECO:0000256" key="14">
    <source>
        <dbReference type="ARBA" id="ARBA00030398"/>
    </source>
</evidence>
<evidence type="ECO:0000259" key="20">
    <source>
        <dbReference type="Pfam" id="PF08245"/>
    </source>
</evidence>
<dbReference type="PANTHER" id="PTHR43692">
    <property type="entry name" value="UDP-N-ACETYLMURAMOYLALANINE--D-GLUTAMATE LIGASE"/>
    <property type="match status" value="1"/>
</dbReference>
<name>F4LT15_TEPAE</name>
<accession>L0RY85</accession>
<keyword evidence="8 17" id="KW-0436">Ligase</keyword>
<dbReference type="GO" id="GO:0051301">
    <property type="term" value="P:cell division"/>
    <property type="evidence" value="ECO:0007669"/>
    <property type="project" value="UniProtKB-KW"/>
</dbReference>
<dbReference type="EC" id="6.3.2.9" evidence="5 17"/>
<reference evidence="22" key="1">
    <citation type="journal article" date="2013" name="Genome Announc.">
        <title>First genome sequence of a syntrophic acetate-oxidizing bacterium, Tepidanaerobacter acetatoxydans strain Re1.</title>
        <authorList>
            <person name="Manzoor S."/>
            <person name="Bongcam-Rudloff E."/>
            <person name="Schnurer A."/>
            <person name="Muller B."/>
        </authorList>
    </citation>
    <scope>NUCLEOTIDE SEQUENCE [LARGE SCALE GENOMIC DNA]</scope>
    <source>
        <strain evidence="22">Re1</strain>
    </source>
</reference>
<evidence type="ECO:0000256" key="13">
    <source>
        <dbReference type="ARBA" id="ARBA00023316"/>
    </source>
</evidence>
<accession>F4LT15</accession>
<dbReference type="GO" id="GO:0005524">
    <property type="term" value="F:ATP binding"/>
    <property type="evidence" value="ECO:0007669"/>
    <property type="project" value="UniProtKB-UniRule"/>
</dbReference>
<evidence type="ECO:0000313" key="21">
    <source>
        <dbReference type="EMBL" id="CCP25970.1"/>
    </source>
</evidence>
<dbReference type="SUPFAM" id="SSF53244">
    <property type="entry name" value="MurD-like peptide ligases, peptide-binding domain"/>
    <property type="match status" value="1"/>
</dbReference>
<feature type="domain" description="Mur ligase central" evidence="20">
    <location>
        <begin position="129"/>
        <end position="307"/>
    </location>
</feature>
<dbReference type="EMBL" id="HF563609">
    <property type="protein sequence ID" value="CCP25970.1"/>
    <property type="molecule type" value="Genomic_DNA"/>
</dbReference>
<dbReference type="UniPathway" id="UPA00219"/>
<keyword evidence="9 17" id="KW-0547">Nucleotide-binding</keyword>
<comment type="similarity">
    <text evidence="4 17">Belongs to the MurCDEF family.</text>
</comment>
<comment type="pathway">
    <text evidence="3 17 18">Cell wall biogenesis; peptidoglycan biosynthesis.</text>
</comment>
<evidence type="ECO:0000256" key="9">
    <source>
        <dbReference type="ARBA" id="ARBA00022741"/>
    </source>
</evidence>
<dbReference type="Gene3D" id="3.40.1190.10">
    <property type="entry name" value="Mur-like, catalytic domain"/>
    <property type="match status" value="1"/>
</dbReference>
<evidence type="ECO:0000256" key="12">
    <source>
        <dbReference type="ARBA" id="ARBA00022984"/>
    </source>
</evidence>
<feature type="domain" description="Mur ligase C-terminal" evidence="19">
    <location>
        <begin position="329"/>
        <end position="443"/>
    </location>
</feature>
<keyword evidence="22" id="KW-1185">Reference proteome</keyword>
<dbReference type="PATRIC" id="fig|1209989.3.peg.1377"/>
<keyword evidence="17 18" id="KW-0131">Cell cycle</keyword>
<evidence type="ECO:0000256" key="15">
    <source>
        <dbReference type="ARBA" id="ARBA00032324"/>
    </source>
</evidence>
<comment type="catalytic activity">
    <reaction evidence="16 17 18">
        <text>UDP-N-acetyl-alpha-D-muramoyl-L-alanine + D-glutamate + ATP = UDP-N-acetyl-alpha-D-muramoyl-L-alanyl-D-glutamate + ADP + phosphate + H(+)</text>
        <dbReference type="Rhea" id="RHEA:16429"/>
        <dbReference type="ChEBI" id="CHEBI:15378"/>
        <dbReference type="ChEBI" id="CHEBI:29986"/>
        <dbReference type="ChEBI" id="CHEBI:30616"/>
        <dbReference type="ChEBI" id="CHEBI:43474"/>
        <dbReference type="ChEBI" id="CHEBI:83898"/>
        <dbReference type="ChEBI" id="CHEBI:83900"/>
        <dbReference type="ChEBI" id="CHEBI:456216"/>
        <dbReference type="EC" id="6.3.2.9"/>
    </reaction>
</comment>
<evidence type="ECO:0000256" key="4">
    <source>
        <dbReference type="ARBA" id="ARBA00010416"/>
    </source>
</evidence>
<dbReference type="PANTHER" id="PTHR43692:SF1">
    <property type="entry name" value="UDP-N-ACETYLMURAMOYLALANINE--D-GLUTAMATE LIGASE"/>
    <property type="match status" value="1"/>
</dbReference>
<dbReference type="Pfam" id="PF08245">
    <property type="entry name" value="Mur_ligase_M"/>
    <property type="match status" value="1"/>
</dbReference>
<dbReference type="Proteomes" id="UP000010802">
    <property type="component" value="Chromosome"/>
</dbReference>
<dbReference type="AlphaFoldDB" id="F4LT15"/>
<dbReference type="HOGENOM" id="CLU_032540_0_0_9"/>
<dbReference type="InterPro" id="IPR013221">
    <property type="entry name" value="Mur_ligase_cen"/>
</dbReference>
<evidence type="ECO:0000256" key="8">
    <source>
        <dbReference type="ARBA" id="ARBA00022598"/>
    </source>
</evidence>
<evidence type="ECO:0000256" key="7">
    <source>
        <dbReference type="ARBA" id="ARBA00022490"/>
    </source>
</evidence>
<keyword evidence="11 17" id="KW-0133">Cell shape</keyword>
<dbReference type="NCBIfam" id="TIGR01087">
    <property type="entry name" value="murD"/>
    <property type="match status" value="1"/>
</dbReference>
<keyword evidence="13 17" id="KW-0961">Cell wall biogenesis/degradation</keyword>
<dbReference type="InterPro" id="IPR036565">
    <property type="entry name" value="Mur-like_cat_sf"/>
</dbReference>
<sequence length="468" mass="52063">MSCFVSYNTLRRKGKYFVELKGKNVLILGLARSGIAAAMELANLGTTVTASDIKPRKEFKDMSFLESIGVHLVFGGHPLTLLNQCDLIVLSPGVPDDLEILKEAKKRNIPIISELELGYWFAKAPIIAVTGTNGKTTTTTLIGEILKNGEKNIILAGNIGIPLIREVEKAEDKDYLVVEVSSFQLENIMHFRPKISVILNITKDHLNRHKTFEKYIEAKARILENQIEGDYTVLNYDDPIVRTFAKKAKPKVLFFSRKEELERGAYVKNGVIVIRDNGKIYPVLKAEELGIKGSHNLENALAAACVAWITRINLNNMAETMKDFRGVEHRLEFVANIDGIKFINDSKATNPDAAQKAIEALEEPIVLIAGGYDKKSDYSDFIKTFKGKVKKLILIGDTASIIEDTAIKHGFFDIEKANSLQDAVKSAYNAAAAGDVVLLSPACASWDMFESFEERGRIFKETVHSLKR</sequence>
<keyword evidence="17 18" id="KW-0132">Cell division</keyword>
<evidence type="ECO:0000256" key="18">
    <source>
        <dbReference type="RuleBase" id="RU003664"/>
    </source>
</evidence>
<evidence type="ECO:0000313" key="22">
    <source>
        <dbReference type="Proteomes" id="UP000010802"/>
    </source>
</evidence>
<dbReference type="InterPro" id="IPR036615">
    <property type="entry name" value="Mur_ligase_C_dom_sf"/>
</dbReference>
<protein>
    <recommendedName>
        <fullName evidence="6 17">UDP-N-acetylmuramoylalanine--D-glutamate ligase</fullName>
        <ecNumber evidence="5 17">6.3.2.9</ecNumber>
    </recommendedName>
    <alternativeName>
        <fullName evidence="15 17">D-glutamic acid-adding enzyme</fullName>
    </alternativeName>
    <alternativeName>
        <fullName evidence="14 17">UDP-N-acetylmuramoyl-L-alanyl-D-glutamate synthetase</fullName>
    </alternativeName>
</protein>
<evidence type="ECO:0000256" key="5">
    <source>
        <dbReference type="ARBA" id="ARBA00012212"/>
    </source>
</evidence>
<dbReference type="GO" id="GO:0008360">
    <property type="term" value="P:regulation of cell shape"/>
    <property type="evidence" value="ECO:0007669"/>
    <property type="project" value="UniProtKB-KW"/>
</dbReference>
<dbReference type="KEGG" id="tep:TepRe1_1138"/>
<dbReference type="GO" id="GO:0071555">
    <property type="term" value="P:cell wall organization"/>
    <property type="evidence" value="ECO:0007669"/>
    <property type="project" value="UniProtKB-KW"/>
</dbReference>